<name>A0ABV7A9J1_9BACI</name>
<evidence type="ECO:0000256" key="7">
    <source>
        <dbReference type="SAM" id="MobiDB-lite"/>
    </source>
</evidence>
<dbReference type="EC" id="6.3.5.-" evidence="6"/>
<keyword evidence="6" id="KW-0648">Protein biosynthesis</keyword>
<evidence type="ECO:0000256" key="6">
    <source>
        <dbReference type="HAMAP-Rule" id="MF_00122"/>
    </source>
</evidence>
<proteinExistence type="inferred from homology"/>
<evidence type="ECO:0000256" key="1">
    <source>
        <dbReference type="ARBA" id="ARBA00010757"/>
    </source>
</evidence>
<dbReference type="InterPro" id="IPR003837">
    <property type="entry name" value="GatC"/>
</dbReference>
<dbReference type="SUPFAM" id="SSF141000">
    <property type="entry name" value="Glu-tRNAGln amidotransferase C subunit"/>
    <property type="match status" value="1"/>
</dbReference>
<evidence type="ECO:0000256" key="4">
    <source>
        <dbReference type="ARBA" id="ARBA00047380"/>
    </source>
</evidence>
<reference evidence="9" key="1">
    <citation type="journal article" date="2019" name="Int. J. Syst. Evol. Microbiol.">
        <title>The Global Catalogue of Microorganisms (GCM) 10K type strain sequencing project: providing services to taxonomists for standard genome sequencing and annotation.</title>
        <authorList>
            <consortium name="The Broad Institute Genomics Platform"/>
            <consortium name="The Broad Institute Genome Sequencing Center for Infectious Disease"/>
            <person name="Wu L."/>
            <person name="Ma J."/>
        </authorList>
    </citation>
    <scope>NUCLEOTIDE SEQUENCE [LARGE SCALE GENOMIC DNA]</scope>
    <source>
        <strain evidence="9">KCTC 13193</strain>
    </source>
</reference>
<protein>
    <recommendedName>
        <fullName evidence="6">Aspartyl/glutamyl-tRNA(Asn/Gln) amidotransferase subunit C</fullName>
        <shortName evidence="6">Asp/Glu-ADT subunit C</shortName>
        <ecNumber evidence="6">6.3.5.-</ecNumber>
    </recommendedName>
</protein>
<dbReference type="NCBIfam" id="TIGR00135">
    <property type="entry name" value="gatC"/>
    <property type="match status" value="1"/>
</dbReference>
<evidence type="ECO:0000313" key="8">
    <source>
        <dbReference type="EMBL" id="MFC2949514.1"/>
    </source>
</evidence>
<keyword evidence="6" id="KW-0067">ATP-binding</keyword>
<evidence type="ECO:0000256" key="5">
    <source>
        <dbReference type="ARBA" id="ARBA00047913"/>
    </source>
</evidence>
<dbReference type="Gene3D" id="1.10.20.60">
    <property type="entry name" value="Glu-tRNAGln amidotransferase C subunit, N-terminal domain"/>
    <property type="match status" value="1"/>
</dbReference>
<evidence type="ECO:0000256" key="2">
    <source>
        <dbReference type="ARBA" id="ARBA00011123"/>
    </source>
</evidence>
<feature type="compositionally biased region" description="Basic and acidic residues" evidence="7">
    <location>
        <begin position="75"/>
        <end position="87"/>
    </location>
</feature>
<comment type="catalytic activity">
    <reaction evidence="4 6">
        <text>L-aspartyl-tRNA(Asn) + L-glutamine + ATP + H2O = L-asparaginyl-tRNA(Asn) + L-glutamate + ADP + phosphate + 2 H(+)</text>
        <dbReference type="Rhea" id="RHEA:14513"/>
        <dbReference type="Rhea" id="RHEA-COMP:9674"/>
        <dbReference type="Rhea" id="RHEA-COMP:9677"/>
        <dbReference type="ChEBI" id="CHEBI:15377"/>
        <dbReference type="ChEBI" id="CHEBI:15378"/>
        <dbReference type="ChEBI" id="CHEBI:29985"/>
        <dbReference type="ChEBI" id="CHEBI:30616"/>
        <dbReference type="ChEBI" id="CHEBI:43474"/>
        <dbReference type="ChEBI" id="CHEBI:58359"/>
        <dbReference type="ChEBI" id="CHEBI:78515"/>
        <dbReference type="ChEBI" id="CHEBI:78516"/>
        <dbReference type="ChEBI" id="CHEBI:456216"/>
    </reaction>
</comment>
<evidence type="ECO:0000256" key="3">
    <source>
        <dbReference type="ARBA" id="ARBA00024799"/>
    </source>
</evidence>
<accession>A0ABV7A9J1</accession>
<comment type="caution">
    <text evidence="8">The sequence shown here is derived from an EMBL/GenBank/DDBJ whole genome shotgun (WGS) entry which is preliminary data.</text>
</comment>
<keyword evidence="6" id="KW-0436">Ligase</keyword>
<sequence>MAEITKDQVKHVANLARLEITEEETEMFTEHLAEIIEHANQLNEVDTDHIEATTHVIDLKNVLRKDEPKEWISQEDALKNAPDHEAGQFKVPSILE</sequence>
<dbReference type="EMBL" id="JBHRRZ010000037">
    <property type="protein sequence ID" value="MFC2949514.1"/>
    <property type="molecule type" value="Genomic_DNA"/>
</dbReference>
<dbReference type="Proteomes" id="UP001595387">
    <property type="component" value="Unassembled WGS sequence"/>
</dbReference>
<dbReference type="InterPro" id="IPR036113">
    <property type="entry name" value="Asp/Glu-ADT_sf_sub_c"/>
</dbReference>
<evidence type="ECO:0000313" key="9">
    <source>
        <dbReference type="Proteomes" id="UP001595387"/>
    </source>
</evidence>
<comment type="subunit">
    <text evidence="2 6">Heterotrimer of A, B and C subunits.</text>
</comment>
<keyword evidence="9" id="KW-1185">Reference proteome</keyword>
<dbReference type="PANTHER" id="PTHR15004">
    <property type="entry name" value="GLUTAMYL-TRNA(GLN) AMIDOTRANSFERASE SUBUNIT C, MITOCHONDRIAL"/>
    <property type="match status" value="1"/>
</dbReference>
<dbReference type="RefSeq" id="WP_390307483.1">
    <property type="nucleotide sequence ID" value="NZ_JBHRRZ010000037.1"/>
</dbReference>
<comment type="catalytic activity">
    <reaction evidence="5 6">
        <text>L-glutamyl-tRNA(Gln) + L-glutamine + ATP + H2O = L-glutaminyl-tRNA(Gln) + L-glutamate + ADP + phosphate + H(+)</text>
        <dbReference type="Rhea" id="RHEA:17521"/>
        <dbReference type="Rhea" id="RHEA-COMP:9681"/>
        <dbReference type="Rhea" id="RHEA-COMP:9684"/>
        <dbReference type="ChEBI" id="CHEBI:15377"/>
        <dbReference type="ChEBI" id="CHEBI:15378"/>
        <dbReference type="ChEBI" id="CHEBI:29985"/>
        <dbReference type="ChEBI" id="CHEBI:30616"/>
        <dbReference type="ChEBI" id="CHEBI:43474"/>
        <dbReference type="ChEBI" id="CHEBI:58359"/>
        <dbReference type="ChEBI" id="CHEBI:78520"/>
        <dbReference type="ChEBI" id="CHEBI:78521"/>
        <dbReference type="ChEBI" id="CHEBI:456216"/>
    </reaction>
</comment>
<comment type="similarity">
    <text evidence="1 6">Belongs to the GatC family.</text>
</comment>
<feature type="region of interest" description="Disordered" evidence="7">
    <location>
        <begin position="75"/>
        <end position="96"/>
    </location>
</feature>
<comment type="function">
    <text evidence="3 6">Allows the formation of correctly charged Asn-tRNA(Asn) or Gln-tRNA(Gln) through the transamidation of misacylated Asp-tRNA(Asn) or Glu-tRNA(Gln) in organisms which lack either or both of asparaginyl-tRNA or glutaminyl-tRNA synthetases. The reaction takes place in the presence of glutamine and ATP through an activated phospho-Asp-tRNA(Asn) or phospho-Glu-tRNA(Gln).</text>
</comment>
<keyword evidence="6" id="KW-0547">Nucleotide-binding</keyword>
<dbReference type="HAMAP" id="MF_00122">
    <property type="entry name" value="GatC"/>
    <property type="match status" value="1"/>
</dbReference>
<dbReference type="PANTHER" id="PTHR15004:SF0">
    <property type="entry name" value="GLUTAMYL-TRNA(GLN) AMIDOTRANSFERASE SUBUNIT C, MITOCHONDRIAL"/>
    <property type="match status" value="1"/>
</dbReference>
<gene>
    <name evidence="6 8" type="primary">gatC</name>
    <name evidence="8" type="ORF">ACFODW_14425</name>
</gene>
<organism evidence="8 9">
    <name type="scientific">Virgibacillus sediminis</name>
    <dbReference type="NCBI Taxonomy" id="202260"/>
    <lineage>
        <taxon>Bacteria</taxon>
        <taxon>Bacillati</taxon>
        <taxon>Bacillota</taxon>
        <taxon>Bacilli</taxon>
        <taxon>Bacillales</taxon>
        <taxon>Bacillaceae</taxon>
        <taxon>Virgibacillus</taxon>
    </lineage>
</organism>
<dbReference type="Pfam" id="PF02686">
    <property type="entry name" value="GatC"/>
    <property type="match status" value="1"/>
</dbReference>